<comment type="catalytic activity">
    <reaction evidence="1">
        <text>S-ubiquitinyl-[E2 ubiquitin-conjugating enzyme]-L-cysteine + [acceptor protein]-L-lysine = [E2 ubiquitin-conjugating enzyme]-L-cysteine + N(6)-ubiquitinyl-[acceptor protein]-L-lysine.</text>
        <dbReference type="EC" id="2.3.2.27"/>
    </reaction>
</comment>
<evidence type="ECO:0000256" key="6">
    <source>
        <dbReference type="ARBA" id="ARBA00022786"/>
    </source>
</evidence>
<dbReference type="EMBL" id="QGNW01001117">
    <property type="protein sequence ID" value="RVW55368.1"/>
    <property type="molecule type" value="Genomic_DNA"/>
</dbReference>
<keyword evidence="3" id="KW-0808">Transferase</keyword>
<keyword evidence="6" id="KW-0833">Ubl conjugation pathway</keyword>
<keyword evidence="5" id="KW-0863">Zinc-finger</keyword>
<evidence type="ECO:0000313" key="10">
    <source>
        <dbReference type="Proteomes" id="UP000288805"/>
    </source>
</evidence>
<evidence type="ECO:0000256" key="5">
    <source>
        <dbReference type="ARBA" id="ARBA00022771"/>
    </source>
</evidence>
<evidence type="ECO:0000256" key="7">
    <source>
        <dbReference type="ARBA" id="ARBA00022833"/>
    </source>
</evidence>
<dbReference type="PANTHER" id="PTHR22937:SF224">
    <property type="entry name" value="E3 UBIQUITIN-PROTEIN LIGASE MBR1-RELATED"/>
    <property type="match status" value="1"/>
</dbReference>
<evidence type="ECO:0000313" key="9">
    <source>
        <dbReference type="EMBL" id="RVW55368.1"/>
    </source>
</evidence>
<proteinExistence type="predicted"/>
<organism evidence="9 10">
    <name type="scientific">Vitis vinifera</name>
    <name type="common">Grape</name>
    <dbReference type="NCBI Taxonomy" id="29760"/>
    <lineage>
        <taxon>Eukaryota</taxon>
        <taxon>Viridiplantae</taxon>
        <taxon>Streptophyta</taxon>
        <taxon>Embryophyta</taxon>
        <taxon>Tracheophyta</taxon>
        <taxon>Spermatophyta</taxon>
        <taxon>Magnoliopsida</taxon>
        <taxon>eudicotyledons</taxon>
        <taxon>Gunneridae</taxon>
        <taxon>Pentapetalae</taxon>
        <taxon>rosids</taxon>
        <taxon>Vitales</taxon>
        <taxon>Vitaceae</taxon>
        <taxon>Viteae</taxon>
        <taxon>Vitis</taxon>
    </lineage>
</organism>
<dbReference type="Proteomes" id="UP000288805">
    <property type="component" value="Unassembled WGS sequence"/>
</dbReference>
<dbReference type="EC" id="2.3.2.27" evidence="2"/>
<accession>A0A438F5S9</accession>
<dbReference type="PANTHER" id="PTHR22937">
    <property type="entry name" value="E3 UBIQUITIN-PROTEIN LIGASE RNF165"/>
    <property type="match status" value="1"/>
</dbReference>
<evidence type="ECO:0000256" key="8">
    <source>
        <dbReference type="SAM" id="MobiDB-lite"/>
    </source>
</evidence>
<dbReference type="AlphaFoldDB" id="A0A438F5S9"/>
<feature type="region of interest" description="Disordered" evidence="8">
    <location>
        <begin position="33"/>
        <end position="71"/>
    </location>
</feature>
<keyword evidence="4" id="KW-0479">Metal-binding</keyword>
<feature type="compositionally biased region" description="Polar residues" evidence="8">
    <location>
        <begin position="55"/>
        <end position="71"/>
    </location>
</feature>
<evidence type="ECO:0000256" key="4">
    <source>
        <dbReference type="ARBA" id="ARBA00022723"/>
    </source>
</evidence>
<protein>
    <recommendedName>
        <fullName evidence="2">RING-type E3 ubiquitin transferase</fullName>
        <ecNumber evidence="2">2.3.2.27</ecNumber>
    </recommendedName>
</protein>
<gene>
    <name evidence="9" type="primary">MBR2_6</name>
    <name evidence="9" type="ORF">CK203_078426</name>
</gene>
<evidence type="ECO:0000256" key="2">
    <source>
        <dbReference type="ARBA" id="ARBA00012483"/>
    </source>
</evidence>
<name>A0A438F5S9_VITVI</name>
<comment type="caution">
    <text evidence="9">The sequence shown here is derived from an EMBL/GenBank/DDBJ whole genome shotgun (WGS) entry which is preliminary data.</text>
</comment>
<evidence type="ECO:0000256" key="1">
    <source>
        <dbReference type="ARBA" id="ARBA00000900"/>
    </source>
</evidence>
<sequence length="309" mass="34116">MEYVVSGQQLLKYRRSSSAAGTGEILERILQQRTNPSNQEDLVPTAPEQRGQPLGGSNSERGGQQNNSFLTISCGGIPQGNDPCIRSRLISEVFNAMGLQGSGGTVLYQSHTRFSGYWRLLDVIYLPDENEDDEDDDMHLDIDNMSYEELVALGERIGNVSTGLKRSMQMMMMSESLIVSMSTMLPSSGNGWRRRTRAPFARRQPWLPESPILTRNSSWQEAAATSSLIVYSESVSSYLNFSSMTLLKSINKGQHIHKIFNSLEDGLEEATSCMTCSNSDARIALRSSLSCGIHCSQPGLKTSVSSNYC</sequence>
<dbReference type="GO" id="GO:0008270">
    <property type="term" value="F:zinc ion binding"/>
    <property type="evidence" value="ECO:0007669"/>
    <property type="project" value="UniProtKB-KW"/>
</dbReference>
<evidence type="ECO:0000256" key="3">
    <source>
        <dbReference type="ARBA" id="ARBA00022679"/>
    </source>
</evidence>
<keyword evidence="7" id="KW-0862">Zinc</keyword>
<reference evidence="9 10" key="1">
    <citation type="journal article" date="2018" name="PLoS Genet.">
        <title>Population sequencing reveals clonal diversity and ancestral inbreeding in the grapevine cultivar Chardonnay.</title>
        <authorList>
            <person name="Roach M.J."/>
            <person name="Johnson D.L."/>
            <person name="Bohlmann J."/>
            <person name="van Vuuren H.J."/>
            <person name="Jones S.J."/>
            <person name="Pretorius I.S."/>
            <person name="Schmidt S.A."/>
            <person name="Borneman A.R."/>
        </authorList>
    </citation>
    <scope>NUCLEOTIDE SEQUENCE [LARGE SCALE GENOMIC DNA]</scope>
    <source>
        <strain evidence="10">cv. Chardonnay</strain>
        <tissue evidence="9">Leaf</tissue>
    </source>
</reference>
<dbReference type="InterPro" id="IPR045191">
    <property type="entry name" value="MBR1/2-like"/>
</dbReference>
<dbReference type="GO" id="GO:0061630">
    <property type="term" value="F:ubiquitin protein ligase activity"/>
    <property type="evidence" value="ECO:0007669"/>
    <property type="project" value="UniProtKB-EC"/>
</dbReference>